<name>A0A2S4PZS6_9PEZI</name>
<accession>A0A2S4PZS6</accession>
<dbReference type="GO" id="GO:0030674">
    <property type="term" value="F:protein-macromolecule adaptor activity"/>
    <property type="evidence" value="ECO:0007669"/>
    <property type="project" value="TreeGrafter"/>
</dbReference>
<dbReference type="Gene3D" id="1.10.8.1170">
    <property type="match status" value="1"/>
</dbReference>
<dbReference type="PANTHER" id="PTHR40422:SF1">
    <property type="entry name" value="TRANSLATION MACHINERY-ASSOCIATED PROTEIN 17"/>
    <property type="match status" value="1"/>
</dbReference>
<dbReference type="STRING" id="225359.A0A2S4PZS6"/>
<dbReference type="AlphaFoldDB" id="A0A2S4PZS6"/>
<dbReference type="InterPro" id="IPR038966">
    <property type="entry name" value="TMA17"/>
</dbReference>
<dbReference type="PANTHER" id="PTHR40422">
    <property type="entry name" value="TRANSLATION MACHINERY-ASSOCIATED PROTEIN 17"/>
    <property type="match status" value="1"/>
</dbReference>
<keyword evidence="2" id="KW-1185">Reference proteome</keyword>
<dbReference type="Proteomes" id="UP000237438">
    <property type="component" value="Unassembled WGS sequence"/>
</dbReference>
<evidence type="ECO:0000313" key="1">
    <source>
        <dbReference type="EMBL" id="POS87532.1"/>
    </source>
</evidence>
<dbReference type="GO" id="GO:0070682">
    <property type="term" value="P:proteasome regulatory particle assembly"/>
    <property type="evidence" value="ECO:0007669"/>
    <property type="project" value="InterPro"/>
</dbReference>
<comment type="caution">
    <text evidence="1">The sequence shown here is derived from an EMBL/GenBank/DDBJ whole genome shotgun (WGS) entry which is preliminary data.</text>
</comment>
<proteinExistence type="predicted"/>
<dbReference type="OrthoDB" id="548474at2759"/>
<organism evidence="1 2">
    <name type="scientific">Erysiphe pulchra</name>
    <dbReference type="NCBI Taxonomy" id="225359"/>
    <lineage>
        <taxon>Eukaryota</taxon>
        <taxon>Fungi</taxon>
        <taxon>Dikarya</taxon>
        <taxon>Ascomycota</taxon>
        <taxon>Pezizomycotina</taxon>
        <taxon>Leotiomycetes</taxon>
        <taxon>Erysiphales</taxon>
        <taxon>Erysiphaceae</taxon>
        <taxon>Erysiphe</taxon>
    </lineage>
</organism>
<reference evidence="1 2" key="1">
    <citation type="submission" date="2017-10" db="EMBL/GenBank/DDBJ databases">
        <title>Development of genomic resources for the powdery mildew, Erysiphe pulchra.</title>
        <authorList>
            <person name="Wadl P.A."/>
            <person name="Mack B.M."/>
            <person name="Moore G."/>
            <person name="Beltz S.B."/>
        </authorList>
    </citation>
    <scope>NUCLEOTIDE SEQUENCE [LARGE SCALE GENOMIC DNA]</scope>
    <source>
        <strain evidence="1">Cflorida</strain>
    </source>
</reference>
<protein>
    <submittedName>
        <fullName evidence="1">Uncharacterized protein</fullName>
    </submittedName>
</protein>
<dbReference type="EMBL" id="PEDP01000111">
    <property type="protein sequence ID" value="POS87532.1"/>
    <property type="molecule type" value="Genomic_DNA"/>
</dbReference>
<sequence length="199" mass="21362">MSAQAAPITLATFREALKSLTVQSLYVKVDELRNSIAHLNDSNRQLELFVQDMRSTNGGGGGGGDGGSDDQECIEAIQENEVVIARFQDRINLLAAEIENRGLGFQIATTSTTSSSPLKKNQLSILANKVNGPWEDANLVTDLPSTINEKIPINSSNHHGVDANGLMTQVLSNTGSQLENETSQETFAGTVNNDEGVYL</sequence>
<evidence type="ECO:0000313" key="2">
    <source>
        <dbReference type="Proteomes" id="UP000237438"/>
    </source>
</evidence>
<gene>
    <name evidence="1" type="ORF">EPUL_001924</name>
</gene>